<dbReference type="Gene3D" id="3.20.20.150">
    <property type="entry name" value="Divalent-metal-dependent TIM barrel enzymes"/>
    <property type="match status" value="1"/>
</dbReference>
<feature type="domain" description="Xylose isomerase-like TIM barrel" evidence="1">
    <location>
        <begin position="23"/>
        <end position="261"/>
    </location>
</feature>
<dbReference type="Pfam" id="PF01261">
    <property type="entry name" value="AP_endonuc_2"/>
    <property type="match status" value="1"/>
</dbReference>
<keyword evidence="3" id="KW-1185">Reference proteome</keyword>
<proteinExistence type="predicted"/>
<accession>A0A926HNJ8</accession>
<dbReference type="PANTHER" id="PTHR12110">
    <property type="entry name" value="HYDROXYPYRUVATE ISOMERASE"/>
    <property type="match status" value="1"/>
</dbReference>
<name>A0A926HNJ8_9FIRM</name>
<evidence type="ECO:0000313" key="3">
    <source>
        <dbReference type="Proteomes" id="UP000623172"/>
    </source>
</evidence>
<dbReference type="InterPro" id="IPR050312">
    <property type="entry name" value="IolE/XylAMocC-like"/>
</dbReference>
<organism evidence="2 3">
    <name type="scientific">Gehongia tenuis</name>
    <dbReference type="NCBI Taxonomy" id="2763655"/>
    <lineage>
        <taxon>Bacteria</taxon>
        <taxon>Bacillati</taxon>
        <taxon>Bacillota</taxon>
        <taxon>Clostridia</taxon>
        <taxon>Christensenellales</taxon>
        <taxon>Christensenellaceae</taxon>
        <taxon>Gehongia</taxon>
    </lineage>
</organism>
<dbReference type="RefSeq" id="WP_249314661.1">
    <property type="nucleotide sequence ID" value="NZ_JACRSR010000001.1"/>
</dbReference>
<evidence type="ECO:0000313" key="2">
    <source>
        <dbReference type="EMBL" id="MBC8530689.1"/>
    </source>
</evidence>
<sequence length="287" mass="32568">MKVGLQMYSVKESFGKDPMGTMEKVAELGYRYWEICAFNSSGPYNFGLDLPVEEAVPFLKRLGVVIIGAHIGEKDLRDDQYLETFFDYQAAIGCLNPGIDSIFCQTAGEIREKAALLNKCGRMCKARGMRFHYHNHFHEFQPFDGIRMLDHILDNTDPELVDFELDTYWALRGGQDPVQLIGQYGGRICMLHQKDLPAQYHGPLNLFDGFHDPAVPVRGGVDFHPDRKEDFVEVGTGIMDIQSIIDAGNRSQIPYITLEQDATKLDEIESVALSMASFRKYRGIEWD</sequence>
<gene>
    <name evidence="2" type="ORF">H8696_02345</name>
</gene>
<dbReference type="SUPFAM" id="SSF51658">
    <property type="entry name" value="Xylose isomerase-like"/>
    <property type="match status" value="1"/>
</dbReference>
<dbReference type="EMBL" id="JACRSR010000001">
    <property type="protein sequence ID" value="MBC8530689.1"/>
    <property type="molecule type" value="Genomic_DNA"/>
</dbReference>
<comment type="caution">
    <text evidence="2">The sequence shown here is derived from an EMBL/GenBank/DDBJ whole genome shotgun (WGS) entry which is preliminary data.</text>
</comment>
<dbReference type="Proteomes" id="UP000623172">
    <property type="component" value="Unassembled WGS sequence"/>
</dbReference>
<dbReference type="PANTHER" id="PTHR12110:SF41">
    <property type="entry name" value="INOSOSE DEHYDRATASE"/>
    <property type="match status" value="1"/>
</dbReference>
<protein>
    <submittedName>
        <fullName evidence="2">Sugar phosphate isomerase/epimerase</fullName>
    </submittedName>
</protein>
<dbReference type="InterPro" id="IPR036237">
    <property type="entry name" value="Xyl_isomerase-like_sf"/>
</dbReference>
<reference evidence="2" key="1">
    <citation type="submission" date="2020-08" db="EMBL/GenBank/DDBJ databases">
        <title>Genome public.</title>
        <authorList>
            <person name="Liu C."/>
            <person name="Sun Q."/>
        </authorList>
    </citation>
    <scope>NUCLEOTIDE SEQUENCE</scope>
    <source>
        <strain evidence="2">NSJ-53</strain>
    </source>
</reference>
<dbReference type="AlphaFoldDB" id="A0A926HNJ8"/>
<dbReference type="GO" id="GO:0016853">
    <property type="term" value="F:isomerase activity"/>
    <property type="evidence" value="ECO:0007669"/>
    <property type="project" value="UniProtKB-KW"/>
</dbReference>
<keyword evidence="2" id="KW-0413">Isomerase</keyword>
<evidence type="ECO:0000259" key="1">
    <source>
        <dbReference type="Pfam" id="PF01261"/>
    </source>
</evidence>
<dbReference type="InterPro" id="IPR013022">
    <property type="entry name" value="Xyl_isomerase-like_TIM-brl"/>
</dbReference>